<dbReference type="SUPFAM" id="SSF52058">
    <property type="entry name" value="L domain-like"/>
    <property type="match status" value="1"/>
</dbReference>
<dbReference type="PANTHER" id="PTHR24373">
    <property type="entry name" value="SLIT RELATED LEUCINE-RICH REPEAT NEURONAL PROTEIN"/>
    <property type="match status" value="1"/>
</dbReference>
<dbReference type="InterPro" id="IPR050328">
    <property type="entry name" value="Dev_Immune_Receptor"/>
</dbReference>
<dbReference type="Gene3D" id="3.80.10.10">
    <property type="entry name" value="Ribonuclease Inhibitor"/>
    <property type="match status" value="1"/>
</dbReference>
<protein>
    <submittedName>
        <fullName evidence="2">Uncharacterized protein</fullName>
    </submittedName>
</protein>
<evidence type="ECO:0000313" key="2">
    <source>
        <dbReference type="EMBL" id="GBO13041.1"/>
    </source>
</evidence>
<comment type="caution">
    <text evidence="2">The sequence shown here is derived from an EMBL/GenBank/DDBJ whole genome shotgun (WGS) entry which is preliminary data.</text>
</comment>
<evidence type="ECO:0000313" key="3">
    <source>
        <dbReference type="Proteomes" id="UP000499080"/>
    </source>
</evidence>
<keyword evidence="1" id="KW-0732">Signal</keyword>
<dbReference type="EMBL" id="BGPR01037451">
    <property type="protein sequence ID" value="GBO13041.1"/>
    <property type="molecule type" value="Genomic_DNA"/>
</dbReference>
<name>A0A4Y2ULP1_ARAVE</name>
<dbReference type="OrthoDB" id="6434880at2759"/>
<dbReference type="PANTHER" id="PTHR24373:SF275">
    <property type="entry name" value="TIR DOMAIN-CONTAINING PROTEIN"/>
    <property type="match status" value="1"/>
</dbReference>
<gene>
    <name evidence="2" type="ORF">AVEN_224516_1</name>
</gene>
<proteinExistence type="predicted"/>
<evidence type="ECO:0000256" key="1">
    <source>
        <dbReference type="ARBA" id="ARBA00022729"/>
    </source>
</evidence>
<keyword evidence="3" id="KW-1185">Reference proteome</keyword>
<reference evidence="2 3" key="1">
    <citation type="journal article" date="2019" name="Sci. Rep.">
        <title>Orb-weaving spider Araneus ventricosus genome elucidates the spidroin gene catalogue.</title>
        <authorList>
            <person name="Kono N."/>
            <person name="Nakamura H."/>
            <person name="Ohtoshi R."/>
            <person name="Moran D.A.P."/>
            <person name="Shinohara A."/>
            <person name="Yoshida Y."/>
            <person name="Fujiwara M."/>
            <person name="Mori M."/>
            <person name="Tomita M."/>
            <person name="Arakawa K."/>
        </authorList>
    </citation>
    <scope>NUCLEOTIDE SEQUENCE [LARGE SCALE GENOMIC DNA]</scope>
</reference>
<accession>A0A4Y2ULP1</accession>
<dbReference type="InterPro" id="IPR032675">
    <property type="entry name" value="LRR_dom_sf"/>
</dbReference>
<dbReference type="AlphaFoldDB" id="A0A4Y2ULP1"/>
<organism evidence="2 3">
    <name type="scientific">Araneus ventricosus</name>
    <name type="common">Orbweaver spider</name>
    <name type="synonym">Epeira ventricosa</name>
    <dbReference type="NCBI Taxonomy" id="182803"/>
    <lineage>
        <taxon>Eukaryota</taxon>
        <taxon>Metazoa</taxon>
        <taxon>Ecdysozoa</taxon>
        <taxon>Arthropoda</taxon>
        <taxon>Chelicerata</taxon>
        <taxon>Arachnida</taxon>
        <taxon>Araneae</taxon>
        <taxon>Araneomorphae</taxon>
        <taxon>Entelegynae</taxon>
        <taxon>Araneoidea</taxon>
        <taxon>Araneidae</taxon>
        <taxon>Araneus</taxon>
    </lineage>
</organism>
<dbReference type="Proteomes" id="UP000499080">
    <property type="component" value="Unassembled WGS sequence"/>
</dbReference>
<sequence length="318" mass="36588">MFFVYSFPLAPAYPNNQSRPDYSLAKNTSVRLQFTMDKKYGFCCFLFFVHINLSFAEDPRDICPPQDIIDPCFCEKICVNCHVSIRCHNLQNHEIIPRVLNQSRDYQYESLEITNATIMFIPASIFEIKKLTTLYVFTSKLVSVFDHPPSMNYNMEVIMLNGVTVMRGVQWEMFAGIQKLGRLKLMYSPVRSLDRSFRDNVPRQLEELDIYNCTTETVDDQAFSSLTNLLEFSLEYGKVREVKRSMFPNPAKVRSISLGGTRLRNGRVPSSKPDPAQEPPGMWAWCKLNLTSRVKRPPVRVARKSEEVVSDLGVVLII</sequence>